<feature type="domain" description="Tail specific protease" evidence="2">
    <location>
        <begin position="247"/>
        <end position="456"/>
    </location>
</feature>
<accession>A0A497TZH5</accession>
<dbReference type="Proteomes" id="UP000275027">
    <property type="component" value="Unassembled WGS sequence"/>
</dbReference>
<evidence type="ECO:0000259" key="2">
    <source>
        <dbReference type="Pfam" id="PF03572"/>
    </source>
</evidence>
<evidence type="ECO:0000313" key="5">
    <source>
        <dbReference type="Proteomes" id="UP000233767"/>
    </source>
</evidence>
<evidence type="ECO:0000313" key="6">
    <source>
        <dbReference type="Proteomes" id="UP000275027"/>
    </source>
</evidence>
<evidence type="ECO:0000313" key="3">
    <source>
        <dbReference type="EMBL" id="PKW20231.1"/>
    </source>
</evidence>
<dbReference type="RefSeq" id="WP_101472763.1">
    <property type="nucleotide sequence ID" value="NZ_PJND01000010.1"/>
</dbReference>
<keyword evidence="1" id="KW-0732">Signal</keyword>
<organism evidence="4 6">
    <name type="scientific">Flavobacterium lindanitolerans</name>
    <dbReference type="NCBI Taxonomy" id="428988"/>
    <lineage>
        <taxon>Bacteria</taxon>
        <taxon>Pseudomonadati</taxon>
        <taxon>Bacteroidota</taxon>
        <taxon>Flavobacteriia</taxon>
        <taxon>Flavobacteriales</taxon>
        <taxon>Flavobacteriaceae</taxon>
        <taxon>Flavobacterium</taxon>
    </lineage>
</organism>
<reference evidence="4 6" key="2">
    <citation type="submission" date="2018-10" db="EMBL/GenBank/DDBJ databases">
        <title>Genomic Encyclopedia of Archaeal and Bacterial Type Strains, Phase II (KMG-II): from individual species to whole genera.</title>
        <authorList>
            <person name="Goeker M."/>
        </authorList>
    </citation>
    <scope>NUCLEOTIDE SEQUENCE [LARGE SCALE GENOMIC DNA]</scope>
    <source>
        <strain evidence="4 6">DSM 21886</strain>
    </source>
</reference>
<dbReference type="AlphaFoldDB" id="A0A497TZH5"/>
<dbReference type="Gene3D" id="3.90.226.10">
    <property type="entry name" value="2-enoyl-CoA Hydratase, Chain A, domain 1"/>
    <property type="match status" value="1"/>
</dbReference>
<dbReference type="EMBL" id="RCCB01000014">
    <property type="protein sequence ID" value="RLJ23810.1"/>
    <property type="molecule type" value="Genomic_DNA"/>
</dbReference>
<dbReference type="EMBL" id="PJND01000010">
    <property type="protein sequence ID" value="PKW20231.1"/>
    <property type="molecule type" value="Genomic_DNA"/>
</dbReference>
<dbReference type="GO" id="GO:0006508">
    <property type="term" value="P:proteolysis"/>
    <property type="evidence" value="ECO:0007669"/>
    <property type="project" value="InterPro"/>
</dbReference>
<protein>
    <submittedName>
        <fullName evidence="4">Peptidase S41-like protein</fullName>
    </submittedName>
</protein>
<comment type="caution">
    <text evidence="4">The sequence shown here is derived from an EMBL/GenBank/DDBJ whole genome shotgun (WGS) entry which is preliminary data.</text>
</comment>
<gene>
    <name evidence="3" type="ORF">B0G92_2943</name>
    <name evidence="4" type="ORF">CLV50_3084</name>
</gene>
<sequence>MKLTLQKISLFSFLLFAAFTAKAQTTCDCSETFKWVKETFEKNDAGFDYAIQQKGMDMYEKHNAVFLQKVKTITESHECAEVLNEWLKFFRKGHFGVMALATATTQQSANVKQWPVLAVKEKELRSKPTKDAKDLVGIWKVGAYKIGIVKKDKGYKGVILESGNVAWKPQQVKMEINEDGSGVFYMGDFSPLKFKKMDWVGKNAIKLAPAIQLQREYPTFPENADIQLYAKAMSTGKPFMEKLSEETLYLRIPSFGGEQKKVIDSVLSAHEKEIKSTKNLIIDIRNGTGGDDDSYANIIPYLYTNPIRIVGMELLSTPLNNKRMESYLSMPDLSEKSRMQVNAALTLLNDNLGKFVNLNGGDKVHIQKMDAVLPFPQQVAIIANEANGSTDEQFLMAAKQSKKVKLFGTSTFGVLDISNMNFVKSPDEKFQLGYCLSKSYRIPGMAIDGIGIQPDYFIDSTIPNELWIKYAASVLEDKEFQP</sequence>
<feature type="signal peptide" evidence="1">
    <location>
        <begin position="1"/>
        <end position="23"/>
    </location>
</feature>
<name>A0A497TZH5_9FLAO</name>
<feature type="chain" id="PRO_5019860955" evidence="1">
    <location>
        <begin position="24"/>
        <end position="482"/>
    </location>
</feature>
<dbReference type="SUPFAM" id="SSF52096">
    <property type="entry name" value="ClpP/crotonase"/>
    <property type="match status" value="1"/>
</dbReference>
<keyword evidence="5" id="KW-1185">Reference proteome</keyword>
<reference evidence="3 5" key="1">
    <citation type="submission" date="2017-12" db="EMBL/GenBank/DDBJ databases">
        <title>Genomic Encyclopedia of Type Strains, Phase III (KMG-III): the genomes of soil and plant-associated and newly described type strains.</title>
        <authorList>
            <person name="Whitman W."/>
        </authorList>
    </citation>
    <scope>NUCLEOTIDE SEQUENCE [LARGE SCALE GENOMIC DNA]</scope>
    <source>
        <strain evidence="3 5">IP-10</strain>
    </source>
</reference>
<dbReference type="Proteomes" id="UP000233767">
    <property type="component" value="Unassembled WGS sequence"/>
</dbReference>
<dbReference type="InterPro" id="IPR005151">
    <property type="entry name" value="Tail-specific_protease"/>
</dbReference>
<proteinExistence type="predicted"/>
<dbReference type="GO" id="GO:0008236">
    <property type="term" value="F:serine-type peptidase activity"/>
    <property type="evidence" value="ECO:0007669"/>
    <property type="project" value="InterPro"/>
</dbReference>
<evidence type="ECO:0000313" key="4">
    <source>
        <dbReference type="EMBL" id="RLJ23810.1"/>
    </source>
</evidence>
<dbReference type="Pfam" id="PF03572">
    <property type="entry name" value="Peptidase_S41"/>
    <property type="match status" value="1"/>
</dbReference>
<evidence type="ECO:0000256" key="1">
    <source>
        <dbReference type="SAM" id="SignalP"/>
    </source>
</evidence>
<dbReference type="InterPro" id="IPR029045">
    <property type="entry name" value="ClpP/crotonase-like_dom_sf"/>
</dbReference>